<dbReference type="Pfam" id="PF12663">
    <property type="entry name" value="DUF3788"/>
    <property type="match status" value="1"/>
</dbReference>
<reference evidence="1" key="1">
    <citation type="submission" date="2009-07" db="EMBL/GenBank/DDBJ databases">
        <authorList>
            <consortium name="US DOE Joint Genome Institute (JGI-PGF)"/>
            <person name="Lucas S."/>
            <person name="Copeland A."/>
            <person name="Lapidus A."/>
            <person name="Glavina del Rio T."/>
            <person name="Tice H."/>
            <person name="Bruce D."/>
            <person name="Goodwin L."/>
            <person name="Pitluck S."/>
            <person name="Larimer F."/>
            <person name="Land M.L."/>
            <person name="Mouttaki H."/>
            <person name="He Z."/>
            <person name="Zhou J."/>
            <person name="Hemme C.L."/>
        </authorList>
    </citation>
    <scope>NUCLEOTIDE SEQUENCE [LARGE SCALE GENOMIC DNA]</scope>
    <source>
        <strain evidence="1">DSM 2782</strain>
    </source>
</reference>
<proteinExistence type="predicted"/>
<evidence type="ECO:0000313" key="2">
    <source>
        <dbReference type="Proteomes" id="UP000003860"/>
    </source>
</evidence>
<dbReference type="eggNOG" id="COG3708">
    <property type="taxonomic scope" value="Bacteria"/>
</dbReference>
<dbReference type="STRING" id="588581.Cpap_0822"/>
<dbReference type="InterPro" id="IPR024265">
    <property type="entry name" value="DUF3788"/>
</dbReference>
<sequence length="145" mass="16741">MWSELYSSNNKPTFENVSDFINNSLWDELCVYVENTYSTSPNMEFSNCSMQKGWNIKYKKSSKSLCTLYPMDGYFFALVVIGKKELPEANIVIPTCSPYTQNLFSVTPSSNIGKWLMLEVRDKSAQEDVKKLIQLRVKPLNKRQV</sequence>
<dbReference type="AlphaFoldDB" id="F1TGK4"/>
<dbReference type="Proteomes" id="UP000003860">
    <property type="component" value="Unassembled WGS sequence"/>
</dbReference>
<dbReference type="OrthoDB" id="9090890at2"/>
<evidence type="ECO:0000313" key="1">
    <source>
        <dbReference type="EMBL" id="EGD46569.1"/>
    </source>
</evidence>
<dbReference type="EMBL" id="ACXX02000013">
    <property type="protein sequence ID" value="EGD46569.1"/>
    <property type="molecule type" value="Genomic_DNA"/>
</dbReference>
<organism evidence="1 2">
    <name type="scientific">Ruminiclostridium papyrosolvens DSM 2782</name>
    <dbReference type="NCBI Taxonomy" id="588581"/>
    <lineage>
        <taxon>Bacteria</taxon>
        <taxon>Bacillati</taxon>
        <taxon>Bacillota</taxon>
        <taxon>Clostridia</taxon>
        <taxon>Eubacteriales</taxon>
        <taxon>Oscillospiraceae</taxon>
        <taxon>Ruminiclostridium</taxon>
    </lineage>
</organism>
<keyword evidence="2" id="KW-1185">Reference proteome</keyword>
<reference evidence="1" key="2">
    <citation type="submission" date="2011-01" db="EMBL/GenBank/DDBJ databases">
        <title>The Non-contiguous Finished genome of Clostridium papyrosolvens.</title>
        <authorList>
            <person name="Lucas S."/>
            <person name="Copeland A."/>
            <person name="Lapidus A."/>
            <person name="Cheng J.-F."/>
            <person name="Goodwin L."/>
            <person name="Pitluck S."/>
            <person name="Misra M."/>
            <person name="Chertkov O."/>
            <person name="Detter J.C."/>
            <person name="Han C."/>
            <person name="Tapia R."/>
            <person name="Land M."/>
            <person name="Hauser L."/>
            <person name="Kyrpides N."/>
            <person name="Ivanova N."/>
            <person name="Pagani I."/>
            <person name="Mouttaki H."/>
            <person name="He Z."/>
            <person name="Zhou J."/>
            <person name="Hemme C.L."/>
            <person name="Woyke T."/>
        </authorList>
    </citation>
    <scope>NUCLEOTIDE SEQUENCE [LARGE SCALE GENOMIC DNA]</scope>
    <source>
        <strain evidence="1">DSM 2782</strain>
    </source>
</reference>
<name>F1TGK4_9FIRM</name>
<gene>
    <name evidence="1" type="ORF">Cpap_0822</name>
</gene>
<accession>F1TGK4</accession>
<evidence type="ECO:0008006" key="3">
    <source>
        <dbReference type="Google" id="ProtNLM"/>
    </source>
</evidence>
<protein>
    <recommendedName>
        <fullName evidence="3">DUF3788 domain-containing protein</fullName>
    </recommendedName>
</protein>
<dbReference type="RefSeq" id="WP_004621319.1">
    <property type="nucleotide sequence ID" value="NZ_ACXX02000013.1"/>
</dbReference>
<comment type="caution">
    <text evidence="1">The sequence shown here is derived from an EMBL/GenBank/DDBJ whole genome shotgun (WGS) entry which is preliminary data.</text>
</comment>